<evidence type="ECO:0000313" key="2">
    <source>
        <dbReference type="Proteomes" id="UP000316993"/>
    </source>
</evidence>
<dbReference type="RefSeq" id="WP_142080966.1">
    <property type="nucleotide sequence ID" value="NZ_VFPV01000001.1"/>
</dbReference>
<dbReference type="AlphaFoldDB" id="A0A543LIU5"/>
<reference evidence="1 2" key="1">
    <citation type="submission" date="2019-06" db="EMBL/GenBank/DDBJ databases">
        <title>Genomic Encyclopedia of Archaeal and Bacterial Type Strains, Phase II (KMG-II): from individual species to whole genera.</title>
        <authorList>
            <person name="Goeker M."/>
        </authorList>
    </citation>
    <scope>NUCLEOTIDE SEQUENCE [LARGE SCALE GENOMIC DNA]</scope>
    <source>
        <strain evidence="1 2">DSM 7270</strain>
    </source>
</reference>
<protein>
    <submittedName>
        <fullName evidence="1">Uncharacterized protein</fullName>
    </submittedName>
</protein>
<proteinExistence type="predicted"/>
<organism evidence="1 2">
    <name type="scientific">Acidovorax temperans</name>
    <dbReference type="NCBI Taxonomy" id="80878"/>
    <lineage>
        <taxon>Bacteria</taxon>
        <taxon>Pseudomonadati</taxon>
        <taxon>Pseudomonadota</taxon>
        <taxon>Betaproteobacteria</taxon>
        <taxon>Burkholderiales</taxon>
        <taxon>Comamonadaceae</taxon>
        <taxon>Acidovorax</taxon>
    </lineage>
</organism>
<dbReference type="EMBL" id="VFPV01000001">
    <property type="protein sequence ID" value="TQN07184.1"/>
    <property type="molecule type" value="Genomic_DNA"/>
</dbReference>
<accession>A0A543LIU5</accession>
<comment type="caution">
    <text evidence="1">The sequence shown here is derived from an EMBL/GenBank/DDBJ whole genome shotgun (WGS) entry which is preliminary data.</text>
</comment>
<sequence length="95" mass="10663">MTTPQTLLALAQAAIHYAQAVAHTQHCKELLRGGYIAWRNSTGHQHTDLARGDANWKAMMAATAGEYQHLRNAKSRERRSQQKLLALAKQWEGVQ</sequence>
<evidence type="ECO:0000313" key="1">
    <source>
        <dbReference type="EMBL" id="TQN07184.1"/>
    </source>
</evidence>
<name>A0A543LIU5_9BURK</name>
<gene>
    <name evidence="1" type="ORF">BDD18_0277</name>
</gene>
<dbReference type="Proteomes" id="UP000316993">
    <property type="component" value="Unassembled WGS sequence"/>
</dbReference>